<dbReference type="NCBIfam" id="TIGR01444">
    <property type="entry name" value="fkbM_fam"/>
    <property type="match status" value="1"/>
</dbReference>
<accession>A0A1H9DG62</accession>
<dbReference type="STRING" id="1299341.SAMN05444005_10728"/>
<dbReference type="Pfam" id="PF05050">
    <property type="entry name" value="Methyltransf_21"/>
    <property type="match status" value="1"/>
</dbReference>
<dbReference type="PANTHER" id="PTHR34203:SF15">
    <property type="entry name" value="SLL1173 PROTEIN"/>
    <property type="match status" value="1"/>
</dbReference>
<dbReference type="Proteomes" id="UP000198648">
    <property type="component" value="Unassembled WGS sequence"/>
</dbReference>
<dbReference type="OrthoDB" id="9812600at2"/>
<reference evidence="2 3" key="1">
    <citation type="submission" date="2016-10" db="EMBL/GenBank/DDBJ databases">
        <authorList>
            <person name="de Groot N.N."/>
        </authorList>
    </citation>
    <scope>NUCLEOTIDE SEQUENCE [LARGE SCALE GENOMIC DNA]</scope>
    <source>
        <strain evidence="2 3">DSM 27078</strain>
    </source>
</reference>
<organism evidence="2 3">
    <name type="scientific">Flavobacterium urocaniciphilum</name>
    <dbReference type="NCBI Taxonomy" id="1299341"/>
    <lineage>
        <taxon>Bacteria</taxon>
        <taxon>Pseudomonadati</taxon>
        <taxon>Bacteroidota</taxon>
        <taxon>Flavobacteriia</taxon>
        <taxon>Flavobacteriales</taxon>
        <taxon>Flavobacteriaceae</taxon>
        <taxon>Flavobacterium</taxon>
    </lineage>
</organism>
<sequence length="278" mass="32402">MEISINNIILNIATGKHQELYEHINSGLWEPYTFEIFDYFTDENQNTIDLGCWNGITTLYLAHKSNKVFAIDPDNNCFSELIKNIGLNPEIKAKIKPIKKAISNVNGVTNLFAREKYGESSSSILERKRDLLTTDQIETITFEKLIHDNNIANTSFIKIDIEGAEFLILPTLESTLSKLNYPTLYVSFHYNYLNENLYAKFIQSRFLTKVILKIEHIFKINFLKNKIDKKLKNLFNGFSKYQFIYTHKGDMISQTDLVENPSLIKHNELIFTNKKWLR</sequence>
<proteinExistence type="predicted"/>
<evidence type="ECO:0000313" key="3">
    <source>
        <dbReference type="Proteomes" id="UP000198648"/>
    </source>
</evidence>
<keyword evidence="2" id="KW-0489">Methyltransferase</keyword>
<dbReference type="GO" id="GO:0008168">
    <property type="term" value="F:methyltransferase activity"/>
    <property type="evidence" value="ECO:0007669"/>
    <property type="project" value="UniProtKB-KW"/>
</dbReference>
<dbReference type="SUPFAM" id="SSF53335">
    <property type="entry name" value="S-adenosyl-L-methionine-dependent methyltransferases"/>
    <property type="match status" value="1"/>
</dbReference>
<dbReference type="InterPro" id="IPR052514">
    <property type="entry name" value="SAM-dependent_MTase"/>
</dbReference>
<name>A0A1H9DG62_9FLAO</name>
<dbReference type="PANTHER" id="PTHR34203">
    <property type="entry name" value="METHYLTRANSFERASE, FKBM FAMILY PROTEIN"/>
    <property type="match status" value="1"/>
</dbReference>
<dbReference type="EMBL" id="FOEI01000007">
    <property type="protein sequence ID" value="SEQ12464.1"/>
    <property type="molecule type" value="Genomic_DNA"/>
</dbReference>
<dbReference type="GO" id="GO:0032259">
    <property type="term" value="P:methylation"/>
    <property type="evidence" value="ECO:0007669"/>
    <property type="project" value="UniProtKB-KW"/>
</dbReference>
<dbReference type="InterPro" id="IPR006342">
    <property type="entry name" value="FkbM_mtfrase"/>
</dbReference>
<feature type="domain" description="Methyltransferase FkbM" evidence="1">
    <location>
        <begin position="59"/>
        <end position="190"/>
    </location>
</feature>
<keyword evidence="3" id="KW-1185">Reference proteome</keyword>
<dbReference type="RefSeq" id="WP_091469278.1">
    <property type="nucleotide sequence ID" value="NZ_FOEI01000007.1"/>
</dbReference>
<dbReference type="AlphaFoldDB" id="A0A1H9DG62"/>
<dbReference type="InterPro" id="IPR029063">
    <property type="entry name" value="SAM-dependent_MTases_sf"/>
</dbReference>
<protein>
    <submittedName>
        <fullName evidence="2">Methyltransferase, FkbM family</fullName>
    </submittedName>
</protein>
<evidence type="ECO:0000259" key="1">
    <source>
        <dbReference type="Pfam" id="PF05050"/>
    </source>
</evidence>
<keyword evidence="2" id="KW-0808">Transferase</keyword>
<dbReference type="Gene3D" id="3.40.50.150">
    <property type="entry name" value="Vaccinia Virus protein VP39"/>
    <property type="match status" value="1"/>
</dbReference>
<gene>
    <name evidence="2" type="ORF">SAMN05444005_10728</name>
</gene>
<evidence type="ECO:0000313" key="2">
    <source>
        <dbReference type="EMBL" id="SEQ12464.1"/>
    </source>
</evidence>